<gene>
    <name evidence="8" type="ORF">EJB05_02477</name>
</gene>
<dbReference type="AlphaFoldDB" id="A0A5J9WQN5"/>
<keyword evidence="2" id="KW-0805">Transcription regulation</keyword>
<dbReference type="OrthoDB" id="694661at2759"/>
<evidence type="ECO:0000256" key="5">
    <source>
        <dbReference type="ARBA" id="ARBA00023242"/>
    </source>
</evidence>
<dbReference type="GO" id="GO:0005634">
    <property type="term" value="C:nucleus"/>
    <property type="evidence" value="ECO:0007669"/>
    <property type="project" value="UniProtKB-SubCell"/>
</dbReference>
<dbReference type="GO" id="GO:0003700">
    <property type="term" value="F:DNA-binding transcription factor activity"/>
    <property type="evidence" value="ECO:0007669"/>
    <property type="project" value="InterPro"/>
</dbReference>
<dbReference type="PANTHER" id="PTHR31190">
    <property type="entry name" value="DNA-BINDING DOMAIN"/>
    <property type="match status" value="1"/>
</dbReference>
<feature type="non-terminal residue" evidence="8">
    <location>
        <position position="399"/>
    </location>
</feature>
<dbReference type="SMART" id="SM00380">
    <property type="entry name" value="AP2"/>
    <property type="match status" value="1"/>
</dbReference>
<dbReference type="InterPro" id="IPR001471">
    <property type="entry name" value="AP2/ERF_dom"/>
</dbReference>
<feature type="region of interest" description="Disordered" evidence="6">
    <location>
        <begin position="280"/>
        <end position="310"/>
    </location>
</feature>
<evidence type="ECO:0000256" key="4">
    <source>
        <dbReference type="ARBA" id="ARBA00023163"/>
    </source>
</evidence>
<protein>
    <recommendedName>
        <fullName evidence="7">AP2/ERF domain-containing protein</fullName>
    </recommendedName>
</protein>
<comment type="caution">
    <text evidence="8">The sequence shown here is derived from an EMBL/GenBank/DDBJ whole genome shotgun (WGS) entry which is preliminary data.</text>
</comment>
<dbReference type="GO" id="GO:0003677">
    <property type="term" value="F:DNA binding"/>
    <property type="evidence" value="ECO:0007669"/>
    <property type="project" value="UniProtKB-KW"/>
</dbReference>
<organism evidence="8 9">
    <name type="scientific">Eragrostis curvula</name>
    <name type="common">weeping love grass</name>
    <dbReference type="NCBI Taxonomy" id="38414"/>
    <lineage>
        <taxon>Eukaryota</taxon>
        <taxon>Viridiplantae</taxon>
        <taxon>Streptophyta</taxon>
        <taxon>Embryophyta</taxon>
        <taxon>Tracheophyta</taxon>
        <taxon>Spermatophyta</taxon>
        <taxon>Magnoliopsida</taxon>
        <taxon>Liliopsida</taxon>
        <taxon>Poales</taxon>
        <taxon>Poaceae</taxon>
        <taxon>PACMAD clade</taxon>
        <taxon>Chloridoideae</taxon>
        <taxon>Eragrostideae</taxon>
        <taxon>Eragrostidinae</taxon>
        <taxon>Eragrostis</taxon>
    </lineage>
</organism>
<keyword evidence="3" id="KW-0238">DNA-binding</keyword>
<feature type="compositionally biased region" description="Low complexity" evidence="6">
    <location>
        <begin position="371"/>
        <end position="382"/>
    </location>
</feature>
<dbReference type="EMBL" id="RWGY01000002">
    <property type="protein sequence ID" value="TVU51072.1"/>
    <property type="molecule type" value="Genomic_DNA"/>
</dbReference>
<evidence type="ECO:0000256" key="3">
    <source>
        <dbReference type="ARBA" id="ARBA00023125"/>
    </source>
</evidence>
<dbReference type="PROSITE" id="PS51032">
    <property type="entry name" value="AP2_ERF"/>
    <property type="match status" value="1"/>
</dbReference>
<dbReference type="Proteomes" id="UP000324897">
    <property type="component" value="Chromosome 6"/>
</dbReference>
<dbReference type="Gramene" id="TVU51072">
    <property type="protein sequence ID" value="TVU51072"/>
    <property type="gene ID" value="EJB05_02477"/>
</dbReference>
<feature type="compositionally biased region" description="Low complexity" evidence="6">
    <location>
        <begin position="205"/>
        <end position="220"/>
    </location>
</feature>
<keyword evidence="9" id="KW-1185">Reference proteome</keyword>
<dbReference type="Pfam" id="PF00847">
    <property type="entry name" value="AP2"/>
    <property type="match status" value="1"/>
</dbReference>
<name>A0A5J9WQN5_9POAL</name>
<keyword evidence="5" id="KW-0539">Nucleus</keyword>
<accession>A0A5J9WQN5</accession>
<dbReference type="InterPro" id="IPR044808">
    <property type="entry name" value="ERF_plant"/>
</dbReference>
<dbReference type="InterPro" id="IPR036955">
    <property type="entry name" value="AP2/ERF_dom_sf"/>
</dbReference>
<dbReference type="SUPFAM" id="SSF54171">
    <property type="entry name" value="DNA-binding domain"/>
    <property type="match status" value="1"/>
</dbReference>
<evidence type="ECO:0000313" key="8">
    <source>
        <dbReference type="EMBL" id="TVU51072.1"/>
    </source>
</evidence>
<evidence type="ECO:0000256" key="1">
    <source>
        <dbReference type="ARBA" id="ARBA00004123"/>
    </source>
</evidence>
<evidence type="ECO:0000313" key="9">
    <source>
        <dbReference type="Proteomes" id="UP000324897"/>
    </source>
</evidence>
<dbReference type="PANTHER" id="PTHR31190:SF421">
    <property type="entry name" value="ETHYLENE-RESPONSIVE TRANSCRIPTION FACTOR ERF110"/>
    <property type="match status" value="1"/>
</dbReference>
<dbReference type="Gene3D" id="3.30.730.10">
    <property type="entry name" value="AP2/ERF domain"/>
    <property type="match status" value="1"/>
</dbReference>
<evidence type="ECO:0000256" key="6">
    <source>
        <dbReference type="SAM" id="MobiDB-lite"/>
    </source>
</evidence>
<comment type="subcellular location">
    <subcellularLocation>
        <location evidence="1">Nucleus</location>
    </subcellularLocation>
</comment>
<keyword evidence="4" id="KW-0804">Transcription</keyword>
<feature type="region of interest" description="Disordered" evidence="6">
    <location>
        <begin position="359"/>
        <end position="383"/>
    </location>
</feature>
<dbReference type="FunFam" id="3.30.730.10:FF:000001">
    <property type="entry name" value="Ethylene-responsive transcription factor 2"/>
    <property type="match status" value="1"/>
</dbReference>
<feature type="region of interest" description="Disordered" evidence="6">
    <location>
        <begin position="54"/>
        <end position="75"/>
    </location>
</feature>
<evidence type="ECO:0000259" key="7">
    <source>
        <dbReference type="PROSITE" id="PS51032"/>
    </source>
</evidence>
<proteinExistence type="predicted"/>
<feature type="region of interest" description="Disordered" evidence="6">
    <location>
        <begin position="192"/>
        <end position="230"/>
    </location>
</feature>
<sequence length="399" mass="41943">MLLAKERNHLRKRSLLSRSHLAKYLTPPPAGVFMCQATVADSGEQHRRLLAADDYGGEGGQWPPPELAMSSSPALSRSRQAEEMSAMVSALARVIAGSAPPPAASAKEEEAWWPYNELDAAPASSAFMLDVFYEDVHEAPGRIVQHAFANGAVCVHTMMQSVCVLGYGASTLPPEHQWPTAPAAAAAAATGASSSSSQYHRATAEELPSPSSAGESGGAPPRKRYRGVRQRPWGKWAAEIRDPHKAARVWLGTFDTADAAARAYDAAALRFRGSRAKLNFPESATLPSPTPPPSSQHHLHSAAPPPPLSRPEALLESQAALPGAEPYAEYARFLQSAGGDPSGSGTASASPSAAAFSFRADGASGGAGHRPATSPSPAAAWANCYGTYPPPPWRWDQSG</sequence>
<dbReference type="PRINTS" id="PR00367">
    <property type="entry name" value="ETHRSPELEMNT"/>
</dbReference>
<dbReference type="InterPro" id="IPR016177">
    <property type="entry name" value="DNA-bd_dom_sf"/>
</dbReference>
<dbReference type="CDD" id="cd00018">
    <property type="entry name" value="AP2"/>
    <property type="match status" value="1"/>
</dbReference>
<evidence type="ECO:0000256" key="2">
    <source>
        <dbReference type="ARBA" id="ARBA00023015"/>
    </source>
</evidence>
<dbReference type="GO" id="GO:0009873">
    <property type="term" value="P:ethylene-activated signaling pathway"/>
    <property type="evidence" value="ECO:0007669"/>
    <property type="project" value="InterPro"/>
</dbReference>
<feature type="domain" description="AP2/ERF" evidence="7">
    <location>
        <begin position="224"/>
        <end position="281"/>
    </location>
</feature>
<reference evidence="8 9" key="1">
    <citation type="journal article" date="2019" name="Sci. Rep.">
        <title>A high-quality genome of Eragrostis curvula grass provides insights into Poaceae evolution and supports new strategies to enhance forage quality.</title>
        <authorList>
            <person name="Carballo J."/>
            <person name="Santos B.A.C.M."/>
            <person name="Zappacosta D."/>
            <person name="Garbus I."/>
            <person name="Selva J.P."/>
            <person name="Gallo C.A."/>
            <person name="Diaz A."/>
            <person name="Albertini E."/>
            <person name="Caccamo M."/>
            <person name="Echenique V."/>
        </authorList>
    </citation>
    <scope>NUCLEOTIDE SEQUENCE [LARGE SCALE GENOMIC DNA]</scope>
    <source>
        <strain evidence="9">cv. Victoria</strain>
        <tissue evidence="8">Leaf</tissue>
    </source>
</reference>